<dbReference type="OrthoDB" id="261426at2759"/>
<keyword evidence="2 7" id="KW-0808">Transferase</keyword>
<proteinExistence type="predicted"/>
<evidence type="ECO:0000256" key="7">
    <source>
        <dbReference type="PROSITE-ProRule" id="PRU00333"/>
    </source>
</evidence>
<dbReference type="SUPFAM" id="SSF82282">
    <property type="entry name" value="Homocysteine S-methyltransferase"/>
    <property type="match status" value="1"/>
</dbReference>
<keyword evidence="4 6" id="KW-0862">Zinc</keyword>
<dbReference type="PANTHER" id="PTHR46015">
    <property type="entry name" value="ZGC:172121"/>
    <property type="match status" value="1"/>
</dbReference>
<dbReference type="InterPro" id="IPR017226">
    <property type="entry name" value="BHMT-like"/>
</dbReference>
<dbReference type="NCBIfam" id="NF007020">
    <property type="entry name" value="PRK09485.1"/>
    <property type="match status" value="1"/>
</dbReference>
<organism evidence="9 10">
    <name type="scientific">Nesidiocoris tenuis</name>
    <dbReference type="NCBI Taxonomy" id="355587"/>
    <lineage>
        <taxon>Eukaryota</taxon>
        <taxon>Metazoa</taxon>
        <taxon>Ecdysozoa</taxon>
        <taxon>Arthropoda</taxon>
        <taxon>Hexapoda</taxon>
        <taxon>Insecta</taxon>
        <taxon>Pterygota</taxon>
        <taxon>Neoptera</taxon>
        <taxon>Paraneoptera</taxon>
        <taxon>Hemiptera</taxon>
        <taxon>Heteroptera</taxon>
        <taxon>Panheteroptera</taxon>
        <taxon>Cimicomorpha</taxon>
        <taxon>Miridae</taxon>
        <taxon>Dicyphina</taxon>
        <taxon>Nesidiocoris</taxon>
    </lineage>
</organism>
<comment type="cofactor">
    <cofactor evidence="6">
        <name>Zn(2+)</name>
        <dbReference type="ChEBI" id="CHEBI:29105"/>
    </cofactor>
    <text evidence="6">Binds 1 zinc ion per subunit.</text>
</comment>
<evidence type="ECO:0000256" key="3">
    <source>
        <dbReference type="ARBA" id="ARBA00022723"/>
    </source>
</evidence>
<dbReference type="GO" id="GO:0008270">
    <property type="term" value="F:zinc ion binding"/>
    <property type="evidence" value="ECO:0007669"/>
    <property type="project" value="InterPro"/>
</dbReference>
<dbReference type="PROSITE" id="PS50970">
    <property type="entry name" value="HCY"/>
    <property type="match status" value="1"/>
</dbReference>
<accession>A0A6H5HHH8</accession>
<dbReference type="AlphaFoldDB" id="A0A6H5HHH8"/>
<feature type="binding site" evidence="6 7">
    <location>
        <position position="285"/>
    </location>
    <ligand>
        <name>Zn(2+)</name>
        <dbReference type="ChEBI" id="CHEBI:29105"/>
    </ligand>
</feature>
<reference evidence="9 10" key="1">
    <citation type="submission" date="2020-02" db="EMBL/GenBank/DDBJ databases">
        <authorList>
            <person name="Ferguson B K."/>
        </authorList>
    </citation>
    <scope>NUCLEOTIDE SEQUENCE [LARGE SCALE GENOMIC DNA]</scope>
</reference>
<evidence type="ECO:0000256" key="1">
    <source>
        <dbReference type="ARBA" id="ARBA00022603"/>
    </source>
</evidence>
<dbReference type="PIRSF" id="PIRSF037505">
    <property type="entry name" value="Betaine_HMT"/>
    <property type="match status" value="1"/>
</dbReference>
<evidence type="ECO:0000256" key="6">
    <source>
        <dbReference type="PIRSR" id="PIRSR037505-2"/>
    </source>
</evidence>
<dbReference type="InterPro" id="IPR003726">
    <property type="entry name" value="HCY_dom"/>
</dbReference>
<sequence>MADPILLDGGFSTELSKHISERIDGHPLWTARFLITNKSACLKTHREFLKAGAQILRTNTYQASADGFIKHMGVPPSKAIQPIIDSVTLCRTAIELEKRPDVIIGGSIGPIGAWRGDGSEYTGDYSETVSREEYMESHRHRVEAIVNAGVELLCFETIPCSSEALALIDLLKEYPNVKAWISFSCKNETQISNGENFADVALQCWRKGKEQLVAVGVNCMDPYWVSILFRKLKSLDPTVPFIAYPNSGEKYDTILKEWVQGDNKKVVADYVPEWLEMGITYVGGCCRNSSNEIKTIGAILDKWRESREE</sequence>
<keyword evidence="1 7" id="KW-0489">Methyltransferase</keyword>
<dbReference type="UniPathway" id="UPA00051">
    <property type="reaction ID" value="UER00083"/>
</dbReference>
<dbReference type="GO" id="GO:0032259">
    <property type="term" value="P:methylation"/>
    <property type="evidence" value="ECO:0007669"/>
    <property type="project" value="UniProtKB-KW"/>
</dbReference>
<dbReference type="InterPro" id="IPR036589">
    <property type="entry name" value="HCY_dom_sf"/>
</dbReference>
<feature type="binding site" evidence="6 7">
    <location>
        <position position="219"/>
    </location>
    <ligand>
        <name>Zn(2+)</name>
        <dbReference type="ChEBI" id="CHEBI:29105"/>
    </ligand>
</feature>
<protein>
    <recommendedName>
        <fullName evidence="8">Hcy-binding domain-containing protein</fullName>
    </recommendedName>
</protein>
<name>A0A6H5HHH8_9HEMI</name>
<dbReference type="Pfam" id="PF02574">
    <property type="entry name" value="S-methyl_trans"/>
    <property type="match status" value="1"/>
</dbReference>
<evidence type="ECO:0000313" key="9">
    <source>
        <dbReference type="EMBL" id="CAB0017489.1"/>
    </source>
</evidence>
<feature type="binding site" evidence="6 7">
    <location>
        <position position="286"/>
    </location>
    <ligand>
        <name>Zn(2+)</name>
        <dbReference type="ChEBI" id="CHEBI:29105"/>
    </ligand>
</feature>
<dbReference type="InterPro" id="IPR051486">
    <property type="entry name" value="Hcy_S-methyltransferase"/>
</dbReference>
<dbReference type="GO" id="GO:0033528">
    <property type="term" value="P:S-methylmethionine cycle"/>
    <property type="evidence" value="ECO:0007669"/>
    <property type="project" value="TreeGrafter"/>
</dbReference>
<evidence type="ECO:0000256" key="2">
    <source>
        <dbReference type="ARBA" id="ARBA00022679"/>
    </source>
</evidence>
<evidence type="ECO:0000313" key="10">
    <source>
        <dbReference type="Proteomes" id="UP000479000"/>
    </source>
</evidence>
<dbReference type="GO" id="GO:0008898">
    <property type="term" value="F:S-adenosylmethionine-homocysteine S-methyltransferase activity"/>
    <property type="evidence" value="ECO:0007669"/>
    <property type="project" value="TreeGrafter"/>
</dbReference>
<dbReference type="Proteomes" id="UP000479000">
    <property type="component" value="Unassembled WGS sequence"/>
</dbReference>
<evidence type="ECO:0000256" key="5">
    <source>
        <dbReference type="ARBA" id="ARBA00034478"/>
    </source>
</evidence>
<keyword evidence="10" id="KW-1185">Reference proteome</keyword>
<evidence type="ECO:0000256" key="4">
    <source>
        <dbReference type="ARBA" id="ARBA00022833"/>
    </source>
</evidence>
<comment type="pathway">
    <text evidence="5">Amino-acid biosynthesis; L-methionine biosynthesis via de novo pathway.</text>
</comment>
<feature type="domain" description="Hcy-binding" evidence="8">
    <location>
        <begin position="1"/>
        <end position="300"/>
    </location>
</feature>
<dbReference type="GO" id="GO:0009086">
    <property type="term" value="P:methionine biosynthetic process"/>
    <property type="evidence" value="ECO:0007669"/>
    <property type="project" value="InterPro"/>
</dbReference>
<gene>
    <name evidence="9" type="ORF">NTEN_LOCUS21494</name>
</gene>
<dbReference type="PANTHER" id="PTHR46015:SF1">
    <property type="entry name" value="HOMOCYSTEINE S-METHYLTRANSFERASE-LIKE ISOFORM 1"/>
    <property type="match status" value="1"/>
</dbReference>
<dbReference type="EMBL" id="CADCXU010031503">
    <property type="protein sequence ID" value="CAB0017489.1"/>
    <property type="molecule type" value="Genomic_DNA"/>
</dbReference>
<keyword evidence="3 6" id="KW-0479">Metal-binding</keyword>
<dbReference type="Gene3D" id="3.20.20.330">
    <property type="entry name" value="Homocysteine-binding-like domain"/>
    <property type="match status" value="1"/>
</dbReference>
<evidence type="ECO:0000259" key="8">
    <source>
        <dbReference type="PROSITE" id="PS50970"/>
    </source>
</evidence>